<dbReference type="InterPro" id="IPR004474">
    <property type="entry name" value="LytR_CpsA_psr"/>
</dbReference>
<name>A0AAE3L4H6_9FIRM</name>
<keyword evidence="4" id="KW-1185">Reference proteome</keyword>
<organism evidence="3 4">
    <name type="scientific">Irregularibacter muris</name>
    <dbReference type="NCBI Taxonomy" id="1796619"/>
    <lineage>
        <taxon>Bacteria</taxon>
        <taxon>Bacillati</taxon>
        <taxon>Bacillota</taxon>
        <taxon>Clostridia</taxon>
        <taxon>Eubacteriales</taxon>
        <taxon>Eubacteriaceae</taxon>
        <taxon>Irregularibacter</taxon>
    </lineage>
</organism>
<reference evidence="3" key="1">
    <citation type="submission" date="2022-07" db="EMBL/GenBank/DDBJ databases">
        <title>Enhanced cultured diversity of the mouse gut microbiota enables custom-made synthetic communities.</title>
        <authorList>
            <person name="Afrizal A."/>
        </authorList>
    </citation>
    <scope>NUCLEOTIDE SEQUENCE</scope>
    <source>
        <strain evidence="3">DSM 28593</strain>
    </source>
</reference>
<dbReference type="RefSeq" id="WP_257533037.1">
    <property type="nucleotide sequence ID" value="NZ_JANKAS010000018.1"/>
</dbReference>
<dbReference type="NCBIfam" id="TIGR00350">
    <property type="entry name" value="lytR_cpsA_psr"/>
    <property type="match status" value="1"/>
</dbReference>
<evidence type="ECO:0000256" key="1">
    <source>
        <dbReference type="ARBA" id="ARBA00006068"/>
    </source>
</evidence>
<gene>
    <name evidence="3" type="ORF">NSA47_14005</name>
</gene>
<accession>A0AAE3L4H6</accession>
<evidence type="ECO:0000259" key="2">
    <source>
        <dbReference type="Pfam" id="PF03816"/>
    </source>
</evidence>
<comment type="similarity">
    <text evidence="1">Belongs to the LytR/CpsA/Psr (LCP) family.</text>
</comment>
<comment type="caution">
    <text evidence="3">The sequence shown here is derived from an EMBL/GenBank/DDBJ whole genome shotgun (WGS) entry which is preliminary data.</text>
</comment>
<proteinExistence type="inferred from homology"/>
<dbReference type="InterPro" id="IPR050922">
    <property type="entry name" value="LytR/CpsA/Psr_CW_biosynth"/>
</dbReference>
<dbReference type="PANTHER" id="PTHR33392">
    <property type="entry name" value="POLYISOPRENYL-TEICHOIC ACID--PEPTIDOGLYCAN TEICHOIC ACID TRANSFERASE TAGU"/>
    <property type="match status" value="1"/>
</dbReference>
<dbReference type="Proteomes" id="UP001205748">
    <property type="component" value="Unassembled WGS sequence"/>
</dbReference>
<dbReference type="PANTHER" id="PTHR33392:SF6">
    <property type="entry name" value="POLYISOPRENYL-TEICHOIC ACID--PEPTIDOGLYCAN TEICHOIC ACID TRANSFERASE TAGU"/>
    <property type="match status" value="1"/>
</dbReference>
<dbReference type="Gene3D" id="3.40.630.190">
    <property type="entry name" value="LCP protein"/>
    <property type="match status" value="1"/>
</dbReference>
<dbReference type="EMBL" id="JANKAS010000018">
    <property type="protein sequence ID" value="MCR1900078.1"/>
    <property type="molecule type" value="Genomic_DNA"/>
</dbReference>
<protein>
    <submittedName>
        <fullName evidence="3">LCP family protein</fullName>
    </submittedName>
</protein>
<sequence length="331" mass="36996">MARRNKRNKRKKTSKLLLLFIIVGLLGGAFGAYGFSMLDKINNTKISQSDEDLGINNEDNKSSKVVNIALFGLDRRESKGNTRSDTIMIASLDKEHKKIKLTSIMRDTYVDIPGRGMDKINHAYAFGGPELAIKTINQNFAMNIRDFVTVDFYGLEKIIDAMGGIEIEIASNEVNSLNKNITEINDITKENSPKVNNSGLQTLTGRQAVAYARIRNIGNGDYQRTERQRLVLEQVIHKGMNAGITKYPKLLNTMLPYVETSLSKTDMVSLGTSTLTSGIRTIDQYRIPVDGYGGGQKINGVSYIVPNTLEDNIKLLNQFIYEDMKVTTRKN</sequence>
<dbReference type="Pfam" id="PF03816">
    <property type="entry name" value="LytR_cpsA_psr"/>
    <property type="match status" value="1"/>
</dbReference>
<evidence type="ECO:0000313" key="4">
    <source>
        <dbReference type="Proteomes" id="UP001205748"/>
    </source>
</evidence>
<dbReference type="AlphaFoldDB" id="A0AAE3L4H6"/>
<evidence type="ECO:0000313" key="3">
    <source>
        <dbReference type="EMBL" id="MCR1900078.1"/>
    </source>
</evidence>
<feature type="domain" description="Cell envelope-related transcriptional attenuator" evidence="2">
    <location>
        <begin position="83"/>
        <end position="238"/>
    </location>
</feature>